<feature type="compositionally biased region" description="Low complexity" evidence="1">
    <location>
        <begin position="366"/>
        <end position="383"/>
    </location>
</feature>
<evidence type="ECO:0000256" key="1">
    <source>
        <dbReference type="SAM" id="MobiDB-lite"/>
    </source>
</evidence>
<gene>
    <name evidence="2" type="ORF">AYI68_g477</name>
</gene>
<evidence type="ECO:0000313" key="3">
    <source>
        <dbReference type="Proteomes" id="UP000187455"/>
    </source>
</evidence>
<dbReference type="EMBL" id="LSSL01000149">
    <property type="protein sequence ID" value="OLY85334.1"/>
    <property type="molecule type" value="Genomic_DNA"/>
</dbReference>
<accession>A0A1R0H8A9</accession>
<evidence type="ECO:0000313" key="2">
    <source>
        <dbReference type="EMBL" id="OLY85334.1"/>
    </source>
</evidence>
<proteinExistence type="predicted"/>
<dbReference type="AlphaFoldDB" id="A0A1R0H8A9"/>
<keyword evidence="3" id="KW-1185">Reference proteome</keyword>
<feature type="compositionally biased region" description="Low complexity" evidence="1">
    <location>
        <begin position="338"/>
        <end position="358"/>
    </location>
</feature>
<name>A0A1R0H8A9_9FUNG</name>
<protein>
    <submittedName>
        <fullName evidence="2">Uncharacterized protein</fullName>
    </submittedName>
</protein>
<feature type="region of interest" description="Disordered" evidence="1">
    <location>
        <begin position="299"/>
        <end position="383"/>
    </location>
</feature>
<organism evidence="2 3">
    <name type="scientific">Smittium mucronatum</name>
    <dbReference type="NCBI Taxonomy" id="133383"/>
    <lineage>
        <taxon>Eukaryota</taxon>
        <taxon>Fungi</taxon>
        <taxon>Fungi incertae sedis</taxon>
        <taxon>Zoopagomycota</taxon>
        <taxon>Kickxellomycotina</taxon>
        <taxon>Harpellomycetes</taxon>
        <taxon>Harpellales</taxon>
        <taxon>Legeriomycetaceae</taxon>
        <taxon>Smittium</taxon>
    </lineage>
</organism>
<reference evidence="2 3" key="1">
    <citation type="journal article" date="2016" name="Mol. Biol. Evol.">
        <title>Genome-Wide Survey of Gut Fungi (Harpellales) Reveals the First Horizontally Transferred Ubiquitin Gene from a Mosquito Host.</title>
        <authorList>
            <person name="Wang Y."/>
            <person name="White M.M."/>
            <person name="Kvist S."/>
            <person name="Moncalvo J.M."/>
        </authorList>
    </citation>
    <scope>NUCLEOTIDE SEQUENCE [LARGE SCALE GENOMIC DNA]</scope>
    <source>
        <strain evidence="2 3">ALG-7-W6</strain>
    </source>
</reference>
<feature type="compositionally biased region" description="Low complexity" evidence="1">
    <location>
        <begin position="310"/>
        <end position="331"/>
    </location>
</feature>
<feature type="non-terminal residue" evidence="2">
    <location>
        <position position="383"/>
    </location>
</feature>
<comment type="caution">
    <text evidence="2">The sequence shown here is derived from an EMBL/GenBank/DDBJ whole genome shotgun (WGS) entry which is preliminary data.</text>
</comment>
<dbReference type="Proteomes" id="UP000187455">
    <property type="component" value="Unassembled WGS sequence"/>
</dbReference>
<sequence length="383" mass="43069">MYIDLGVPTSEIGIRQNTPTIRYRSSEPKRDYKTSDLNPYLTSGRGASVISEAPVSAYEVNHSYGYQYFVTINANDHANRADFGQLEMSPKILVNPKIQQALPKLIESKASRGKLSRGYLKLQKYIYLQQKYQISKRQKLYSRIIVESSFSRCLPLSNDCKSFKNCVRRNVEDYLKTQTYLCEICSELILQYILDKNHSCSISRYDNIVNSKYYKNNFYKNKYQCINYSKAFFFTVELDQNVNNIDIATKSKCLSAKTTNTGCYSDVNSSTAIPCGNRSSLPTSIIFPTCSTSFKKCSCSSSHSRKHCKSSTTSSSIPPIYPTLTSSSSSSSRKRGRSSTTSSTIPPIYPTLTSSSSSHSRRRCRSSTTSSTIPPIYPTLTSS</sequence>